<dbReference type="InterPro" id="IPR009061">
    <property type="entry name" value="DNA-bd_dom_put_sf"/>
</dbReference>
<evidence type="ECO:0000259" key="1">
    <source>
        <dbReference type="Pfam" id="PF12728"/>
    </source>
</evidence>
<feature type="domain" description="Helix-turn-helix" evidence="1">
    <location>
        <begin position="42"/>
        <end position="88"/>
    </location>
</feature>
<keyword evidence="3" id="KW-1185">Reference proteome</keyword>
<comment type="caution">
    <text evidence="2">The sequence shown here is derived from an EMBL/GenBank/DDBJ whole genome shotgun (WGS) entry which is preliminary data.</text>
</comment>
<evidence type="ECO:0000313" key="3">
    <source>
        <dbReference type="Proteomes" id="UP001500459"/>
    </source>
</evidence>
<dbReference type="EMBL" id="BAABCW010000011">
    <property type="protein sequence ID" value="GAA3512426.1"/>
    <property type="molecule type" value="Genomic_DNA"/>
</dbReference>
<gene>
    <name evidence="2" type="ORF">GCM10022393_27730</name>
</gene>
<dbReference type="Proteomes" id="UP001500459">
    <property type="component" value="Unassembled WGS sequence"/>
</dbReference>
<name>A0ABP6UPM7_9FLAO</name>
<accession>A0ABP6UPM7</accession>
<protein>
    <submittedName>
        <fullName evidence="2">Helix-turn-helix domain-containing protein</fullName>
    </submittedName>
</protein>
<organism evidence="2 3">
    <name type="scientific">Aquimarina addita</name>
    <dbReference type="NCBI Taxonomy" id="870485"/>
    <lineage>
        <taxon>Bacteria</taxon>
        <taxon>Pseudomonadati</taxon>
        <taxon>Bacteroidota</taxon>
        <taxon>Flavobacteriia</taxon>
        <taxon>Flavobacteriales</taxon>
        <taxon>Flavobacteriaceae</taxon>
        <taxon>Aquimarina</taxon>
    </lineage>
</organism>
<proteinExistence type="predicted"/>
<dbReference type="InterPro" id="IPR041657">
    <property type="entry name" value="HTH_17"/>
</dbReference>
<dbReference type="Pfam" id="PF12728">
    <property type="entry name" value="HTH_17"/>
    <property type="match status" value="1"/>
</dbReference>
<dbReference type="RefSeq" id="WP_344928402.1">
    <property type="nucleotide sequence ID" value="NZ_BAABCW010000011.1"/>
</dbReference>
<sequence>MEALKFENLPNAVAELQKGQSELKALLLQKAQPQPETDNPITIQGVSELTGLTVPTLYGYCQRNEIPYSKKGNRLYFFKSEIIDWIKTGKSKTLKELQLDAEAYLSNKKKGLNYEK</sequence>
<evidence type="ECO:0000313" key="2">
    <source>
        <dbReference type="EMBL" id="GAA3512426.1"/>
    </source>
</evidence>
<dbReference type="SUPFAM" id="SSF46955">
    <property type="entry name" value="Putative DNA-binding domain"/>
    <property type="match status" value="1"/>
</dbReference>
<reference evidence="3" key="1">
    <citation type="journal article" date="2019" name="Int. J. Syst. Evol. Microbiol.">
        <title>The Global Catalogue of Microorganisms (GCM) 10K type strain sequencing project: providing services to taxonomists for standard genome sequencing and annotation.</title>
        <authorList>
            <consortium name="The Broad Institute Genomics Platform"/>
            <consortium name="The Broad Institute Genome Sequencing Center for Infectious Disease"/>
            <person name="Wu L."/>
            <person name="Ma J."/>
        </authorList>
    </citation>
    <scope>NUCLEOTIDE SEQUENCE [LARGE SCALE GENOMIC DNA]</scope>
    <source>
        <strain evidence="3">JCM 17106</strain>
    </source>
</reference>